<accession>A0ABS8TPG5</accession>
<reference evidence="1 2" key="1">
    <citation type="journal article" date="2021" name="BMC Genomics">
        <title>Datura genome reveals duplications of psychoactive alkaloid biosynthetic genes and high mutation rate following tissue culture.</title>
        <authorList>
            <person name="Rajewski A."/>
            <person name="Carter-House D."/>
            <person name="Stajich J."/>
            <person name="Litt A."/>
        </authorList>
    </citation>
    <scope>NUCLEOTIDE SEQUENCE [LARGE SCALE GENOMIC DNA]</scope>
    <source>
        <strain evidence="1">AR-01</strain>
    </source>
</reference>
<keyword evidence="2" id="KW-1185">Reference proteome</keyword>
<dbReference type="EMBL" id="JACEIK010001836">
    <property type="protein sequence ID" value="MCD7472502.1"/>
    <property type="molecule type" value="Genomic_DNA"/>
</dbReference>
<comment type="caution">
    <text evidence="1">The sequence shown here is derived from an EMBL/GenBank/DDBJ whole genome shotgun (WGS) entry which is preliminary data.</text>
</comment>
<proteinExistence type="predicted"/>
<protein>
    <submittedName>
        <fullName evidence="1">Uncharacterized protein</fullName>
    </submittedName>
</protein>
<evidence type="ECO:0000313" key="1">
    <source>
        <dbReference type="EMBL" id="MCD7472502.1"/>
    </source>
</evidence>
<name>A0ABS8TPG5_DATST</name>
<evidence type="ECO:0000313" key="2">
    <source>
        <dbReference type="Proteomes" id="UP000823775"/>
    </source>
</evidence>
<gene>
    <name evidence="1" type="ORF">HAX54_013759</name>
</gene>
<sequence length="190" mass="21209">MSIDIALIVHIDTYSHGVTDACLSVTINPTYSSSPKHHPSAVSLFQNPFLFVASQIEPIHLTKGKTFPDVDNHLGGPTVLALATAYSLSSLGSMSDGTNIPGLMMSYIIESYSIYYDAIDYYETRRSHKEVALEGHSVGLKHHHGSVSSNSEISRLLLENEFLRLDNENHQAQIFRNEEVATARYNDWWI</sequence>
<organism evidence="1 2">
    <name type="scientific">Datura stramonium</name>
    <name type="common">Jimsonweed</name>
    <name type="synonym">Common thornapple</name>
    <dbReference type="NCBI Taxonomy" id="4076"/>
    <lineage>
        <taxon>Eukaryota</taxon>
        <taxon>Viridiplantae</taxon>
        <taxon>Streptophyta</taxon>
        <taxon>Embryophyta</taxon>
        <taxon>Tracheophyta</taxon>
        <taxon>Spermatophyta</taxon>
        <taxon>Magnoliopsida</taxon>
        <taxon>eudicotyledons</taxon>
        <taxon>Gunneridae</taxon>
        <taxon>Pentapetalae</taxon>
        <taxon>asterids</taxon>
        <taxon>lamiids</taxon>
        <taxon>Solanales</taxon>
        <taxon>Solanaceae</taxon>
        <taxon>Solanoideae</taxon>
        <taxon>Datureae</taxon>
        <taxon>Datura</taxon>
    </lineage>
</organism>
<dbReference type="Proteomes" id="UP000823775">
    <property type="component" value="Unassembled WGS sequence"/>
</dbReference>